<evidence type="ECO:0000313" key="8">
    <source>
        <dbReference type="EMBL" id="OKY96212.1"/>
    </source>
</evidence>
<dbReference type="Gene3D" id="2.170.130.10">
    <property type="entry name" value="TonB-dependent receptor, plug domain"/>
    <property type="match status" value="1"/>
</dbReference>
<dbReference type="RefSeq" id="WP_278339013.1">
    <property type="nucleotide sequence ID" value="NZ_CAUDCG010000002.1"/>
</dbReference>
<dbReference type="EMBL" id="MNQH01000002">
    <property type="protein sequence ID" value="OKY96212.1"/>
    <property type="molecule type" value="Genomic_DNA"/>
</dbReference>
<dbReference type="STRING" id="28117.BHV66_02490"/>
<dbReference type="InterPro" id="IPR000531">
    <property type="entry name" value="Beta-barrel_TonB"/>
</dbReference>
<dbReference type="InterPro" id="IPR008969">
    <property type="entry name" value="CarboxyPept-like_regulatory"/>
</dbReference>
<dbReference type="SUPFAM" id="SSF56935">
    <property type="entry name" value="Porins"/>
    <property type="match status" value="1"/>
</dbReference>
<dbReference type="Pfam" id="PF00593">
    <property type="entry name" value="TonB_dep_Rec_b-barrel"/>
    <property type="match status" value="1"/>
</dbReference>
<evidence type="ECO:0000256" key="4">
    <source>
        <dbReference type="RuleBase" id="RU003357"/>
    </source>
</evidence>
<feature type="domain" description="TonB-dependent receptor-like beta-barrel" evidence="6">
    <location>
        <begin position="463"/>
        <end position="893"/>
    </location>
</feature>
<dbReference type="Pfam" id="PF07715">
    <property type="entry name" value="Plug"/>
    <property type="match status" value="1"/>
</dbReference>
<evidence type="ECO:0000256" key="3">
    <source>
        <dbReference type="ARBA" id="ARBA00023237"/>
    </source>
</evidence>
<dbReference type="SUPFAM" id="SSF49464">
    <property type="entry name" value="Carboxypeptidase regulatory domain-like"/>
    <property type="match status" value="1"/>
</dbReference>
<dbReference type="PANTHER" id="PTHR40980:SF5">
    <property type="entry name" value="TONB-DEPENDENT RECEPTOR"/>
    <property type="match status" value="1"/>
</dbReference>
<evidence type="ECO:0000259" key="6">
    <source>
        <dbReference type="Pfam" id="PF00593"/>
    </source>
</evidence>
<dbReference type="Gene3D" id="2.60.40.1120">
    <property type="entry name" value="Carboxypeptidase-like, regulatory domain"/>
    <property type="match status" value="1"/>
</dbReference>
<comment type="subcellular location">
    <subcellularLocation>
        <location evidence="1 4">Cell outer membrane</location>
    </subcellularLocation>
</comment>
<comment type="similarity">
    <text evidence="4">Belongs to the TonB-dependent receptor family.</text>
</comment>
<evidence type="ECO:0000256" key="5">
    <source>
        <dbReference type="SAM" id="SignalP"/>
    </source>
</evidence>
<feature type="domain" description="TonB-dependent receptor plug" evidence="7">
    <location>
        <begin position="132"/>
        <end position="220"/>
    </location>
</feature>
<gene>
    <name evidence="8" type="ORF">BHV66_02490</name>
</gene>
<dbReference type="PANTHER" id="PTHR40980">
    <property type="entry name" value="PLUG DOMAIN-CONTAINING PROTEIN"/>
    <property type="match status" value="1"/>
</dbReference>
<keyword evidence="4" id="KW-0798">TonB box</keyword>
<comment type="caution">
    <text evidence="8">The sequence shown here is derived from an EMBL/GenBank/DDBJ whole genome shotgun (WGS) entry which is preliminary data.</text>
</comment>
<name>A0A1Q6FBU2_9BACT</name>
<dbReference type="InterPro" id="IPR036942">
    <property type="entry name" value="Beta-barrel_TonB_sf"/>
</dbReference>
<dbReference type="AlphaFoldDB" id="A0A1Q6FBU2"/>
<accession>A0A1Q6FBU2</accession>
<evidence type="ECO:0000313" key="9">
    <source>
        <dbReference type="Proteomes" id="UP000187417"/>
    </source>
</evidence>
<dbReference type="Gene3D" id="2.40.170.20">
    <property type="entry name" value="TonB-dependent receptor, beta-barrel domain"/>
    <property type="match status" value="1"/>
</dbReference>
<dbReference type="Proteomes" id="UP000187417">
    <property type="component" value="Unassembled WGS sequence"/>
</dbReference>
<evidence type="ECO:0000256" key="1">
    <source>
        <dbReference type="ARBA" id="ARBA00004442"/>
    </source>
</evidence>
<organism evidence="8 9">
    <name type="scientific">Alistipes putredinis</name>
    <dbReference type="NCBI Taxonomy" id="28117"/>
    <lineage>
        <taxon>Bacteria</taxon>
        <taxon>Pseudomonadati</taxon>
        <taxon>Bacteroidota</taxon>
        <taxon>Bacteroidia</taxon>
        <taxon>Bacteroidales</taxon>
        <taxon>Rikenellaceae</taxon>
        <taxon>Alistipes</taxon>
    </lineage>
</organism>
<keyword evidence="5" id="KW-0732">Signal</keyword>
<reference evidence="8 9" key="1">
    <citation type="journal article" date="2016" name="Nat. Biotechnol.">
        <title>Measurement of bacterial replication rates in microbial communities.</title>
        <authorList>
            <person name="Brown C.T."/>
            <person name="Olm M.R."/>
            <person name="Thomas B.C."/>
            <person name="Banfield J.F."/>
        </authorList>
    </citation>
    <scope>NUCLEOTIDE SEQUENCE [LARGE SCALE GENOMIC DNA]</scope>
    <source>
        <strain evidence="8">CAG:67_53_122</strain>
    </source>
</reference>
<keyword evidence="8" id="KW-0675">Receptor</keyword>
<evidence type="ECO:0000256" key="2">
    <source>
        <dbReference type="ARBA" id="ARBA00023136"/>
    </source>
</evidence>
<keyword evidence="3" id="KW-0998">Cell outer membrane</keyword>
<proteinExistence type="inferred from homology"/>
<evidence type="ECO:0000259" key="7">
    <source>
        <dbReference type="Pfam" id="PF07715"/>
    </source>
</evidence>
<feature type="signal peptide" evidence="5">
    <location>
        <begin position="1"/>
        <end position="20"/>
    </location>
</feature>
<dbReference type="InterPro" id="IPR037066">
    <property type="entry name" value="Plug_dom_sf"/>
</dbReference>
<dbReference type="Pfam" id="PF13715">
    <property type="entry name" value="CarbopepD_reg_2"/>
    <property type="match status" value="1"/>
</dbReference>
<sequence>MNRFLLIGLLMLKGICTTVAAPLLSVVTGTVQDASTGEAVIGAAVILQNTTYGAVADADGRFVINNVKPGTYTIEVQMLSYQRVVIEGCQIKPGENTLPLISLQPSAEEIDEVVVTTVRRLSSEAAVMQAVRNSKMVVSGVSKQMIARTQDRDAGEVVRRIPGISIIDDKFIVARGLSQRYNNVWVNDAAIPSSEADSRAFSFDLIPAGQIENIMILKSPVPEIPADFTGGFVKINTKDTPGELPFALSYSIGFNTATFGHDFLYNPGSGSDWFGCDNGKRGVRGGITGAFDNDDPDFVTDMTRHGFNNDWSIKTRKPIPDQRFSFSYGHSFRLGNGADLALNGALNYSYATRTFSNMENSRYGVYNKVEDKPEYYYKYTDDQYQTNVKVGALLNLAYLNGKNRYYFRNIFNQIGQDKLTLREGWQNMSSLYIQEKTEYCYTSRSTYSGQIAGVHTLELGTLDWDAGYSYADKNQPDRRIVNRQENDMVGDAHYGQMQIDQNEIRRDFMKLREHIASAGINYSCTLREGSSFAPELKVGLYGEYRTRDYRTRAYFYRFDTDNLPADFAYGDVIDDILQDGNYGADKLYIYDDSDNRNSYKGDNILTAAYAGIDLPFGRWNVYAGVRFEYSRMALTSYTKIKDWDSETRNYTHADPFPSVNVTYRINDKHLLRAAYGMSTNRPEFREVSPSVYYDFDLFSDVKGNADLKAAYIQNADLRWEWYPAAGEGISVAVFYKHFRNPIETAILDAGSGSYTYTFENADRANLYGVELDVKKNLDFMGMRNFSVVLNGSLMKSRVDFDDESLEHDRPLQGQSPYLVNAGIFYQSPKLGLTVGVLYNRIGKRIVGIGRSDMSVGGSIDNDIPDMYEMPRNALDVVVSKSFGKHWELKFNAKDLLNEKVQFAQFPKFENGGDVVSRKQITKQFTAGRMFSLSVTAKF</sequence>
<dbReference type="InterPro" id="IPR012910">
    <property type="entry name" value="Plug_dom"/>
</dbReference>
<dbReference type="GO" id="GO:0009279">
    <property type="term" value="C:cell outer membrane"/>
    <property type="evidence" value="ECO:0007669"/>
    <property type="project" value="UniProtKB-SubCell"/>
</dbReference>
<keyword evidence="2 4" id="KW-0472">Membrane</keyword>
<feature type="chain" id="PRO_5010272269" evidence="5">
    <location>
        <begin position="21"/>
        <end position="938"/>
    </location>
</feature>
<protein>
    <submittedName>
        <fullName evidence="8">TonB-dependent receptor</fullName>
    </submittedName>
</protein>